<organism evidence="6 7">
    <name type="scientific">Candidatus Coprosoma intestinipullorum</name>
    <dbReference type="NCBI Taxonomy" id="2840752"/>
    <lineage>
        <taxon>Bacteria</taxon>
        <taxon>Bacillati</taxon>
        <taxon>Bacillota</taxon>
        <taxon>Bacillota incertae sedis</taxon>
        <taxon>Candidatus Coprosoma</taxon>
    </lineage>
</organism>
<dbReference type="InterPro" id="IPR006127">
    <property type="entry name" value="ZnuA-like"/>
</dbReference>
<evidence type="ECO:0000256" key="5">
    <source>
        <dbReference type="SAM" id="SignalP"/>
    </source>
</evidence>
<keyword evidence="3 5" id="KW-0732">Signal</keyword>
<keyword evidence="2" id="KW-0813">Transport</keyword>
<evidence type="ECO:0000256" key="2">
    <source>
        <dbReference type="ARBA" id="ARBA00022448"/>
    </source>
</evidence>
<proteinExistence type="inferred from homology"/>
<dbReference type="PANTHER" id="PTHR42953">
    <property type="entry name" value="HIGH-AFFINITY ZINC UPTAKE SYSTEM PROTEIN ZNUA-RELATED"/>
    <property type="match status" value="1"/>
</dbReference>
<reference evidence="6" key="1">
    <citation type="submission" date="2020-10" db="EMBL/GenBank/DDBJ databases">
        <authorList>
            <person name="Gilroy R."/>
        </authorList>
    </citation>
    <scope>NUCLEOTIDE SEQUENCE</scope>
    <source>
        <strain evidence="6">CHK147-3167</strain>
    </source>
</reference>
<comment type="caution">
    <text evidence="6">The sequence shown here is derived from an EMBL/GenBank/DDBJ whole genome shotgun (WGS) entry which is preliminary data.</text>
</comment>
<evidence type="ECO:0000256" key="3">
    <source>
        <dbReference type="ARBA" id="ARBA00022729"/>
    </source>
</evidence>
<evidence type="ECO:0000313" key="6">
    <source>
        <dbReference type="EMBL" id="HIQ90287.1"/>
    </source>
</evidence>
<comment type="similarity">
    <text evidence="1">Belongs to the bacterial solute-binding protein 9 family.</text>
</comment>
<dbReference type="Gene3D" id="3.40.50.1980">
    <property type="entry name" value="Nitrogenase molybdenum iron protein domain"/>
    <property type="match status" value="2"/>
</dbReference>
<name>A0A9D1CY21_9FIRM</name>
<dbReference type="AlphaFoldDB" id="A0A9D1CY21"/>
<evidence type="ECO:0000256" key="4">
    <source>
        <dbReference type="SAM" id="Coils"/>
    </source>
</evidence>
<dbReference type="EMBL" id="DVFV01000029">
    <property type="protein sequence ID" value="HIQ90287.1"/>
    <property type="molecule type" value="Genomic_DNA"/>
</dbReference>
<dbReference type="GO" id="GO:0007155">
    <property type="term" value="P:cell adhesion"/>
    <property type="evidence" value="ECO:0007669"/>
    <property type="project" value="InterPro"/>
</dbReference>
<dbReference type="GO" id="GO:0046872">
    <property type="term" value="F:metal ion binding"/>
    <property type="evidence" value="ECO:0007669"/>
    <property type="project" value="InterPro"/>
</dbReference>
<accession>A0A9D1CY21</accession>
<dbReference type="PROSITE" id="PS51257">
    <property type="entry name" value="PROKAR_LIPOPROTEIN"/>
    <property type="match status" value="1"/>
</dbReference>
<dbReference type="SUPFAM" id="SSF53807">
    <property type="entry name" value="Helical backbone' metal receptor"/>
    <property type="match status" value="1"/>
</dbReference>
<dbReference type="Pfam" id="PF01297">
    <property type="entry name" value="ZnuA"/>
    <property type="match status" value="1"/>
</dbReference>
<protein>
    <submittedName>
        <fullName evidence="6">Zinc ABC transporter substrate-binding protein</fullName>
    </submittedName>
</protein>
<feature type="chain" id="PRO_5039088595" evidence="5">
    <location>
        <begin position="23"/>
        <end position="288"/>
    </location>
</feature>
<dbReference type="PANTHER" id="PTHR42953:SF3">
    <property type="entry name" value="HIGH-AFFINITY ZINC UPTAKE SYSTEM PROTEIN ZNUA"/>
    <property type="match status" value="1"/>
</dbReference>
<gene>
    <name evidence="6" type="ORF">IAB27_01470</name>
</gene>
<feature type="signal peptide" evidence="5">
    <location>
        <begin position="1"/>
        <end position="22"/>
    </location>
</feature>
<dbReference type="PRINTS" id="PR00691">
    <property type="entry name" value="ADHESINB"/>
</dbReference>
<keyword evidence="4" id="KW-0175">Coiled coil</keyword>
<sequence length="288" mass="33578">MKKLFSIFIVLTLAFMSTGCIKRDNMEDITIYTTNYPTEYITKRLYGDYSKVKSIYPDGVNINDYELTNKQIEDYSSADLFIFNGLSNEKNYVTRMREDNKNLKIIDTTLSMEYDDGVEELWLDPSNFLMMAQNIKTGFSEYIDSYYLNEQINDAYDKLDIEASNLDAEIKAVIQEGTSKTIVASDKLFKFLEKYGLTVYVLDENSDDYQKTLSTVKSMISNGEIQNIYVKSNEEVSDEINDLATENNLTIQRWHTLANITEDERSENKDYFSIMNDNLELLRYELYK</sequence>
<dbReference type="GO" id="GO:0030001">
    <property type="term" value="P:metal ion transport"/>
    <property type="evidence" value="ECO:0007669"/>
    <property type="project" value="InterPro"/>
</dbReference>
<reference evidence="6" key="2">
    <citation type="journal article" date="2021" name="PeerJ">
        <title>Extensive microbial diversity within the chicken gut microbiome revealed by metagenomics and culture.</title>
        <authorList>
            <person name="Gilroy R."/>
            <person name="Ravi A."/>
            <person name="Getino M."/>
            <person name="Pursley I."/>
            <person name="Horton D.L."/>
            <person name="Alikhan N.F."/>
            <person name="Baker D."/>
            <person name="Gharbi K."/>
            <person name="Hall N."/>
            <person name="Watson M."/>
            <person name="Adriaenssens E.M."/>
            <person name="Foster-Nyarko E."/>
            <person name="Jarju S."/>
            <person name="Secka A."/>
            <person name="Antonio M."/>
            <person name="Oren A."/>
            <person name="Chaudhuri R.R."/>
            <person name="La Ragione R."/>
            <person name="Hildebrand F."/>
            <person name="Pallen M.J."/>
        </authorList>
    </citation>
    <scope>NUCLEOTIDE SEQUENCE</scope>
    <source>
        <strain evidence="6">CHK147-3167</strain>
    </source>
</reference>
<dbReference type="InterPro" id="IPR050492">
    <property type="entry name" value="Bact_metal-bind_prot9"/>
</dbReference>
<evidence type="ECO:0000313" key="7">
    <source>
        <dbReference type="Proteomes" id="UP000886786"/>
    </source>
</evidence>
<evidence type="ECO:0000256" key="1">
    <source>
        <dbReference type="ARBA" id="ARBA00011028"/>
    </source>
</evidence>
<dbReference type="Proteomes" id="UP000886786">
    <property type="component" value="Unassembled WGS sequence"/>
</dbReference>
<feature type="coiled-coil region" evidence="4">
    <location>
        <begin position="149"/>
        <end position="176"/>
    </location>
</feature>
<dbReference type="InterPro" id="IPR006129">
    <property type="entry name" value="AdhesinB"/>
</dbReference>